<dbReference type="PIRSF" id="PIRSF005211">
    <property type="entry name" value="Ab_hydro_YheT"/>
    <property type="match status" value="1"/>
</dbReference>
<accession>A0ABX0XAZ5</accession>
<comment type="similarity">
    <text evidence="1">Belongs to the AB hydrolase superfamily. AB hydrolase 4 family.</text>
</comment>
<dbReference type="PANTHER" id="PTHR10794">
    <property type="entry name" value="ABHYDROLASE DOMAIN-CONTAINING PROTEIN"/>
    <property type="match status" value="1"/>
</dbReference>
<evidence type="ECO:0000313" key="3">
    <source>
        <dbReference type="EMBL" id="NJC26240.1"/>
    </source>
</evidence>
<organism evidence="3 4">
    <name type="scientific">Neolewinella antarctica</name>
    <dbReference type="NCBI Taxonomy" id="442734"/>
    <lineage>
        <taxon>Bacteria</taxon>
        <taxon>Pseudomonadati</taxon>
        <taxon>Bacteroidota</taxon>
        <taxon>Saprospiria</taxon>
        <taxon>Saprospirales</taxon>
        <taxon>Lewinellaceae</taxon>
        <taxon>Neolewinella</taxon>
    </lineage>
</organism>
<dbReference type="InterPro" id="IPR000073">
    <property type="entry name" value="AB_hydrolase_1"/>
</dbReference>
<comment type="caution">
    <text evidence="3">The sequence shown here is derived from an EMBL/GenBank/DDBJ whole genome shotgun (WGS) entry which is preliminary data.</text>
</comment>
<dbReference type="InterPro" id="IPR029058">
    <property type="entry name" value="AB_hydrolase_fold"/>
</dbReference>
<dbReference type="PROSITE" id="PS01121">
    <property type="entry name" value="CASPASE_HIS"/>
    <property type="match status" value="1"/>
</dbReference>
<protein>
    <recommendedName>
        <fullName evidence="2">AB hydrolase-1 domain-containing protein</fullName>
    </recommendedName>
</protein>
<proteinExistence type="inferred from homology"/>
<dbReference type="InterPro" id="IPR016129">
    <property type="entry name" value="Caspase_his_AS"/>
</dbReference>
<dbReference type="Gene3D" id="3.40.50.1820">
    <property type="entry name" value="alpha/beta hydrolase"/>
    <property type="match status" value="1"/>
</dbReference>
<reference evidence="3 4" key="1">
    <citation type="submission" date="2020-03" db="EMBL/GenBank/DDBJ databases">
        <title>Genomic Encyclopedia of Type Strains, Phase IV (KMG-IV): sequencing the most valuable type-strain genomes for metagenomic binning, comparative biology and taxonomic classification.</title>
        <authorList>
            <person name="Goeker M."/>
        </authorList>
    </citation>
    <scope>NUCLEOTIDE SEQUENCE [LARGE SCALE GENOMIC DNA]</scope>
    <source>
        <strain evidence="3 4">DSM 105096</strain>
    </source>
</reference>
<dbReference type="Proteomes" id="UP000770785">
    <property type="component" value="Unassembled WGS sequence"/>
</dbReference>
<keyword evidence="4" id="KW-1185">Reference proteome</keyword>
<dbReference type="InterPro" id="IPR012020">
    <property type="entry name" value="ABHD4"/>
</dbReference>
<evidence type="ECO:0000313" key="4">
    <source>
        <dbReference type="Proteomes" id="UP000770785"/>
    </source>
</evidence>
<dbReference type="EMBL" id="JAATJH010000002">
    <property type="protein sequence ID" value="NJC26240.1"/>
    <property type="molecule type" value="Genomic_DNA"/>
</dbReference>
<name>A0ABX0XAZ5_9BACT</name>
<sequence>MNLRAHYQTIVPNLFRRVPITYRRERIDTPDGDFLDLDWLDHPDSRKLVILSHGLEGDSSRVYVASAARYFRAHGWHALAWNSRSCSGEMNRTDKLYSHGQSEDLETTVNHALATGKYDRIVLVGYSMGGNLTLKYLGTMGENRPAEVTHGVAFSAPVFIEHSADSLDRRSNFIYRNKFRRSLLAKIMAKEAQFPGRVDLADLEKVKVWRDFDYYFSARIGGYDNVEDYYAYLSSGNFLAGTTAPVLIVNATNDPIVPRACSPHELAKTHPLIQLEEPTWGGHVGFALRGKPYNWMDERALAFVSHEESKGR</sequence>
<evidence type="ECO:0000259" key="2">
    <source>
        <dbReference type="Pfam" id="PF00561"/>
    </source>
</evidence>
<dbReference type="RefSeq" id="WP_168036995.1">
    <property type="nucleotide sequence ID" value="NZ_JAATJH010000002.1"/>
</dbReference>
<evidence type="ECO:0000256" key="1">
    <source>
        <dbReference type="ARBA" id="ARBA00010884"/>
    </source>
</evidence>
<dbReference type="InterPro" id="IPR050960">
    <property type="entry name" value="AB_hydrolase_4_sf"/>
</dbReference>
<feature type="domain" description="AB hydrolase-1" evidence="2">
    <location>
        <begin position="48"/>
        <end position="284"/>
    </location>
</feature>
<dbReference type="PANTHER" id="PTHR10794:SF94">
    <property type="entry name" value="ESTERASE YHET-RELATED"/>
    <property type="match status" value="1"/>
</dbReference>
<dbReference type="SUPFAM" id="SSF53474">
    <property type="entry name" value="alpha/beta-Hydrolases"/>
    <property type="match status" value="1"/>
</dbReference>
<dbReference type="Pfam" id="PF00561">
    <property type="entry name" value="Abhydrolase_1"/>
    <property type="match status" value="1"/>
</dbReference>
<gene>
    <name evidence="3" type="ORF">GGR27_001739</name>
</gene>